<dbReference type="KEGG" id="pkc:PKB_4817"/>
<dbReference type="EMBL" id="HG322950">
    <property type="protein sequence ID" value="CDF86137.1"/>
    <property type="molecule type" value="Genomic_DNA"/>
</dbReference>
<reference evidence="2 3" key="2">
    <citation type="submission" date="2014-05" db="EMBL/GenBank/DDBJ databases">
        <title>Genome sequence of the 3-chlorobenzoate degrading bacterium Pseudomonas knackmussii B13 shows multiple evidence for horizontal gene transfer.</title>
        <authorList>
            <person name="Miyazaki R."/>
            <person name="Bertelli C."/>
            <person name="Falquet L."/>
            <person name="Robinson-Rechavi M."/>
            <person name="Gharib W."/>
            <person name="Roy S."/>
            <person name="Van der Meer J.R."/>
        </authorList>
    </citation>
    <scope>NUCLEOTIDE SEQUENCE [LARGE SCALE GENOMIC DNA]</scope>
    <source>
        <strain evidence="2 3">B13</strain>
    </source>
</reference>
<protein>
    <recommendedName>
        <fullName evidence="4">DUF3015 domain-containing protein</fullName>
    </recommendedName>
</protein>
<feature type="signal peptide" evidence="1">
    <location>
        <begin position="1"/>
        <end position="19"/>
    </location>
</feature>
<evidence type="ECO:0000256" key="1">
    <source>
        <dbReference type="SAM" id="SignalP"/>
    </source>
</evidence>
<name>A0A024HNQ4_PSEKB</name>
<feature type="chain" id="PRO_5001533532" description="DUF3015 domain-containing protein" evidence="1">
    <location>
        <begin position="20"/>
        <end position="162"/>
    </location>
</feature>
<keyword evidence="1" id="KW-0732">Signal</keyword>
<dbReference type="RefSeq" id="WP_043255068.1">
    <property type="nucleotide sequence ID" value="NZ_HG322950.1"/>
</dbReference>
<organism evidence="2 3">
    <name type="scientific">Pseudomonas knackmussii (strain DSM 6978 / CCUG 54928 / LMG 23759 / B13)</name>
    <dbReference type="NCBI Taxonomy" id="1301098"/>
    <lineage>
        <taxon>Bacteria</taxon>
        <taxon>Pseudomonadati</taxon>
        <taxon>Pseudomonadota</taxon>
        <taxon>Gammaproteobacteria</taxon>
        <taxon>Pseudomonadales</taxon>
        <taxon>Pseudomonadaceae</taxon>
        <taxon>Pseudomonas</taxon>
    </lineage>
</organism>
<evidence type="ECO:0000313" key="2">
    <source>
        <dbReference type="EMBL" id="CDF86137.1"/>
    </source>
</evidence>
<dbReference type="STRING" id="1301098.PKB_4817"/>
<dbReference type="OrthoDB" id="334910at2"/>
<dbReference type="AlphaFoldDB" id="A0A024HNQ4"/>
<dbReference type="Proteomes" id="UP000025241">
    <property type="component" value="Chromosome I"/>
</dbReference>
<dbReference type="InterPro" id="IPR021383">
    <property type="entry name" value="DUF3015"/>
</dbReference>
<reference evidence="2 3" key="1">
    <citation type="submission" date="2013-03" db="EMBL/GenBank/DDBJ databases">
        <authorList>
            <person name="Linke B."/>
        </authorList>
    </citation>
    <scope>NUCLEOTIDE SEQUENCE [LARGE SCALE GENOMIC DNA]</scope>
    <source>
        <strain evidence="2 3">B13</strain>
    </source>
</reference>
<evidence type="ECO:0008006" key="4">
    <source>
        <dbReference type="Google" id="ProtNLM"/>
    </source>
</evidence>
<sequence length="162" mass="16879">MKRILLGTLLATVSLGALADAPGSDGCGWGQMLFKGQRGTATHVLAATTNGSSGNNTFGMTTGTNGCHTNGALTYGGKPMIVVSGMMDELSEDMAKGNGEALTTYAVVLGVKPEDRAHFAEVTHEHFAQIFTKSDVTAEDVLANTQAVLKQDARLAKYADQA</sequence>
<accession>A0A024HNQ4</accession>
<proteinExistence type="predicted"/>
<keyword evidence="3" id="KW-1185">Reference proteome</keyword>
<dbReference type="Pfam" id="PF11220">
    <property type="entry name" value="DUF3015"/>
    <property type="match status" value="1"/>
</dbReference>
<evidence type="ECO:0000313" key="3">
    <source>
        <dbReference type="Proteomes" id="UP000025241"/>
    </source>
</evidence>
<dbReference type="PATRIC" id="fig|1301098.3.peg.4804"/>
<dbReference type="HOGENOM" id="CLU_135474_1_0_6"/>
<gene>
    <name evidence="2" type="ORF">PKB_4817</name>
</gene>
<dbReference type="eggNOG" id="ENOG5032SV1">
    <property type="taxonomic scope" value="Bacteria"/>
</dbReference>